<evidence type="ECO:0000256" key="4">
    <source>
        <dbReference type="ARBA" id="ARBA00022475"/>
    </source>
</evidence>
<comment type="similarity">
    <text evidence="2">Belongs to the autoinducer-2 exporter (AI-2E) (TC 2.A.86) family.</text>
</comment>
<evidence type="ECO:0000256" key="8">
    <source>
        <dbReference type="SAM" id="Phobius"/>
    </source>
</evidence>
<dbReference type="Pfam" id="PF01594">
    <property type="entry name" value="AI-2E_transport"/>
    <property type="match status" value="1"/>
</dbReference>
<evidence type="ECO:0000256" key="2">
    <source>
        <dbReference type="ARBA" id="ARBA00009773"/>
    </source>
</evidence>
<gene>
    <name evidence="9" type="ORF">FYJ82_01015</name>
</gene>
<feature type="transmembrane region" description="Helical" evidence="8">
    <location>
        <begin position="284"/>
        <end position="309"/>
    </location>
</feature>
<keyword evidence="5 8" id="KW-0812">Transmembrane</keyword>
<dbReference type="AlphaFoldDB" id="A0A6N7WM87"/>
<evidence type="ECO:0000313" key="10">
    <source>
        <dbReference type="Proteomes" id="UP000471052"/>
    </source>
</evidence>
<evidence type="ECO:0000313" key="9">
    <source>
        <dbReference type="EMBL" id="MST53043.1"/>
    </source>
</evidence>
<evidence type="ECO:0000256" key="7">
    <source>
        <dbReference type="ARBA" id="ARBA00023136"/>
    </source>
</evidence>
<keyword evidence="4" id="KW-1003">Cell membrane</keyword>
<comment type="subcellular location">
    <subcellularLocation>
        <location evidence="1">Cell membrane</location>
        <topology evidence="1">Multi-pass membrane protein</topology>
    </subcellularLocation>
</comment>
<feature type="transmembrane region" description="Helical" evidence="8">
    <location>
        <begin position="21"/>
        <end position="40"/>
    </location>
</feature>
<dbReference type="GO" id="GO:0055085">
    <property type="term" value="P:transmembrane transport"/>
    <property type="evidence" value="ECO:0007669"/>
    <property type="project" value="TreeGrafter"/>
</dbReference>
<dbReference type="GO" id="GO:0005886">
    <property type="term" value="C:plasma membrane"/>
    <property type="evidence" value="ECO:0007669"/>
    <property type="project" value="UniProtKB-SubCell"/>
</dbReference>
<protein>
    <submittedName>
        <fullName evidence="9">AI-2E family transporter</fullName>
    </submittedName>
</protein>
<evidence type="ECO:0000256" key="6">
    <source>
        <dbReference type="ARBA" id="ARBA00022989"/>
    </source>
</evidence>
<evidence type="ECO:0000256" key="3">
    <source>
        <dbReference type="ARBA" id="ARBA00022448"/>
    </source>
</evidence>
<accession>A0A6N7WM87</accession>
<evidence type="ECO:0000256" key="1">
    <source>
        <dbReference type="ARBA" id="ARBA00004651"/>
    </source>
</evidence>
<evidence type="ECO:0000256" key="5">
    <source>
        <dbReference type="ARBA" id="ARBA00022692"/>
    </source>
</evidence>
<keyword evidence="3" id="KW-0813">Transport</keyword>
<dbReference type="EMBL" id="VUNP01000003">
    <property type="protein sequence ID" value="MST53043.1"/>
    <property type="molecule type" value="Genomic_DNA"/>
</dbReference>
<name>A0A6N7WM87_STRAY</name>
<dbReference type="InterPro" id="IPR002549">
    <property type="entry name" value="AI-2E-like"/>
</dbReference>
<proteinExistence type="inferred from homology"/>
<dbReference type="PANTHER" id="PTHR21716">
    <property type="entry name" value="TRANSMEMBRANE PROTEIN"/>
    <property type="match status" value="1"/>
</dbReference>
<feature type="transmembrane region" description="Helical" evidence="8">
    <location>
        <begin position="83"/>
        <end position="108"/>
    </location>
</feature>
<dbReference type="Proteomes" id="UP000471052">
    <property type="component" value="Unassembled WGS sequence"/>
</dbReference>
<dbReference type="PANTHER" id="PTHR21716:SF53">
    <property type="entry name" value="PERMEASE PERM-RELATED"/>
    <property type="match status" value="1"/>
</dbReference>
<feature type="transmembrane region" description="Helical" evidence="8">
    <location>
        <begin position="241"/>
        <end position="264"/>
    </location>
</feature>
<organism evidence="9 10">
    <name type="scientific">Streptococcus alactolyticus</name>
    <dbReference type="NCBI Taxonomy" id="29389"/>
    <lineage>
        <taxon>Bacteria</taxon>
        <taxon>Bacillati</taxon>
        <taxon>Bacillota</taxon>
        <taxon>Bacilli</taxon>
        <taxon>Lactobacillales</taxon>
        <taxon>Streptococcaceae</taxon>
        <taxon>Streptococcus</taxon>
    </lineage>
</organism>
<feature type="transmembrane region" description="Helical" evidence="8">
    <location>
        <begin position="46"/>
        <end position="71"/>
    </location>
</feature>
<dbReference type="OrthoDB" id="9793390at2"/>
<keyword evidence="6 8" id="KW-1133">Transmembrane helix</keyword>
<reference evidence="9 10" key="1">
    <citation type="submission" date="2019-08" db="EMBL/GenBank/DDBJ databases">
        <title>In-depth cultivation of the pig gut microbiome towards novel bacterial diversity and tailored functional studies.</title>
        <authorList>
            <person name="Wylensek D."/>
            <person name="Hitch T.C.A."/>
            <person name="Clavel T."/>
        </authorList>
    </citation>
    <scope>NUCLEOTIDE SEQUENCE [LARGE SCALE GENOMIC DNA]</scope>
    <source>
        <strain evidence="9 10">BL-178-WT-3A</strain>
    </source>
</reference>
<keyword evidence="7 8" id="KW-0472">Membrane</keyword>
<comment type="caution">
    <text evidence="9">The sequence shown here is derived from an EMBL/GenBank/DDBJ whole genome shotgun (WGS) entry which is preliminary data.</text>
</comment>
<dbReference type="RefSeq" id="WP_154454273.1">
    <property type="nucleotide sequence ID" value="NZ_VUNP01000003.1"/>
</dbReference>
<feature type="transmembrane region" description="Helical" evidence="8">
    <location>
        <begin position="329"/>
        <end position="351"/>
    </location>
</feature>
<feature type="transmembrane region" description="Helical" evidence="8">
    <location>
        <begin position="182"/>
        <end position="200"/>
    </location>
</feature>
<sequence length="394" mass="44026">MHQQDEKKFSDSWFFKWFLDNQAVVAVLVTFLVFLTIYLFTKISFLFTTLVSVVAVIMLPLVISGLLYYLIKPLVSFIERRGVNRTVSIFIVFAIIAALLVWAVASFIPMIETQLTSFVENLPNYVRSINHEVNKLLDSPWLLAYQKELSDMVSNIGTKAVDYAESFSRNAIDLASTFAGTFARVTVAIIMSPFILFYFLRDSSKMKEALIQSLPTRTRQPISRVLGDINKQLAGYVQGQVTVAIVVGIMFTVFFNIIGLRYAATFGILAGFLNMVPYLGSFLAMVPVVIMGIVQGPIMLVKVLIMFAIEQTIEGRFVSPLVLGSRLNIHPITIMFILLTAGALFGVWGVFLGVPLYASAKVIVTEIFAWYKRVSGLYEESKEEEGGQVAEHAE</sequence>